<accession>A0A7T8K6Y4</accession>
<dbReference type="Pfam" id="PF00995">
    <property type="entry name" value="Sec1"/>
    <property type="match status" value="1"/>
</dbReference>
<dbReference type="PANTHER" id="PTHR11679">
    <property type="entry name" value="VESICLE PROTEIN SORTING-ASSOCIATED"/>
    <property type="match status" value="1"/>
</dbReference>
<gene>
    <name evidence="2" type="ORF">FKW44_009851</name>
</gene>
<organism evidence="2 3">
    <name type="scientific">Caligus rogercresseyi</name>
    <name type="common">Sea louse</name>
    <dbReference type="NCBI Taxonomy" id="217165"/>
    <lineage>
        <taxon>Eukaryota</taxon>
        <taxon>Metazoa</taxon>
        <taxon>Ecdysozoa</taxon>
        <taxon>Arthropoda</taxon>
        <taxon>Crustacea</taxon>
        <taxon>Multicrustacea</taxon>
        <taxon>Hexanauplia</taxon>
        <taxon>Copepoda</taxon>
        <taxon>Siphonostomatoida</taxon>
        <taxon>Caligidae</taxon>
        <taxon>Caligus</taxon>
    </lineage>
</organism>
<dbReference type="AlphaFoldDB" id="A0A7T8K6Y4"/>
<dbReference type="InterPro" id="IPR043127">
    <property type="entry name" value="Sec-1-like_dom3a"/>
</dbReference>
<evidence type="ECO:0000313" key="3">
    <source>
        <dbReference type="Proteomes" id="UP000595437"/>
    </source>
</evidence>
<reference evidence="3" key="1">
    <citation type="submission" date="2021-01" db="EMBL/GenBank/DDBJ databases">
        <title>Caligus Genome Assembly.</title>
        <authorList>
            <person name="Gallardo-Escarate C."/>
        </authorList>
    </citation>
    <scope>NUCLEOTIDE SEQUENCE [LARGE SCALE GENOMIC DNA]</scope>
</reference>
<dbReference type="SUPFAM" id="SSF56815">
    <property type="entry name" value="Sec1/munc18-like (SM) proteins"/>
    <property type="match status" value="1"/>
</dbReference>
<dbReference type="InterPro" id="IPR036045">
    <property type="entry name" value="Sec1-like_sf"/>
</dbReference>
<feature type="non-terminal residue" evidence="2">
    <location>
        <position position="171"/>
    </location>
</feature>
<protein>
    <submittedName>
        <fullName evidence="2">Uncharacterized protein</fullName>
    </submittedName>
</protein>
<dbReference type="GO" id="GO:0016192">
    <property type="term" value="P:vesicle-mediated transport"/>
    <property type="evidence" value="ECO:0007669"/>
    <property type="project" value="InterPro"/>
</dbReference>
<keyword evidence="3" id="KW-1185">Reference proteome</keyword>
<evidence type="ECO:0000256" key="1">
    <source>
        <dbReference type="ARBA" id="ARBA00009884"/>
    </source>
</evidence>
<sequence length="171" mass="19374">LLGLNNNKASFTDSSGKTVVSTFTPETDDFYQKYLFSDYGQFCSSIKRLVEDFQRRRNEHESMESLGDIKDFISRYPEFKKLSGIVDKHVSVVDEISKKVQERDLLSVSLFEQDVLVTSAPGSVVTKVKKELLGNPEQGGKPKMKREDLFRVLLLVALKLQDSSFLSQVQA</sequence>
<name>A0A7T8K6Y4_CALRO</name>
<proteinExistence type="inferred from homology"/>
<dbReference type="Gene3D" id="1.25.40.60">
    <property type="match status" value="1"/>
</dbReference>
<dbReference type="EMBL" id="CP045895">
    <property type="protein sequence ID" value="QQP49257.1"/>
    <property type="molecule type" value="Genomic_DNA"/>
</dbReference>
<evidence type="ECO:0000313" key="2">
    <source>
        <dbReference type="EMBL" id="QQP49257.1"/>
    </source>
</evidence>
<dbReference type="OrthoDB" id="10266265at2759"/>
<comment type="similarity">
    <text evidence="1">Belongs to the STXBP/unc-18/SEC1 family.</text>
</comment>
<dbReference type="Gene3D" id="3.90.830.10">
    <property type="entry name" value="Syntaxin Binding Protein 1, Chain A, domain 2"/>
    <property type="match status" value="1"/>
</dbReference>
<dbReference type="InterPro" id="IPR001619">
    <property type="entry name" value="Sec1-like"/>
</dbReference>
<feature type="non-terminal residue" evidence="2">
    <location>
        <position position="1"/>
    </location>
</feature>
<dbReference type="Proteomes" id="UP000595437">
    <property type="component" value="Chromosome 6"/>
</dbReference>